<keyword evidence="3 9" id="KW-1003">Cell membrane</keyword>
<dbReference type="GO" id="GO:0006605">
    <property type="term" value="P:protein targeting"/>
    <property type="evidence" value="ECO:0007669"/>
    <property type="project" value="UniProtKB-UniRule"/>
</dbReference>
<dbReference type="AlphaFoldDB" id="A0A1F7JDR5"/>
<evidence type="ECO:0000256" key="7">
    <source>
        <dbReference type="ARBA" id="ARBA00023010"/>
    </source>
</evidence>
<dbReference type="HAMAP" id="MF_00422">
    <property type="entry name" value="SecE"/>
    <property type="match status" value="1"/>
</dbReference>
<sequence length="59" mass="6440">MNAGAFLIQVRQELKKVTWPTRAEVVQMTTLVIIVSLAVGIYIGVIDVALTKAIETVVK</sequence>
<dbReference type="InterPro" id="IPR005807">
    <property type="entry name" value="SecE_bac"/>
</dbReference>
<keyword evidence="4 9" id="KW-0812">Transmembrane</keyword>
<dbReference type="GO" id="GO:0005886">
    <property type="term" value="C:plasma membrane"/>
    <property type="evidence" value="ECO:0007669"/>
    <property type="project" value="UniProtKB-SubCell"/>
</dbReference>
<evidence type="ECO:0000256" key="1">
    <source>
        <dbReference type="ARBA" id="ARBA00004370"/>
    </source>
</evidence>
<dbReference type="Proteomes" id="UP000178486">
    <property type="component" value="Unassembled WGS sequence"/>
</dbReference>
<evidence type="ECO:0000256" key="6">
    <source>
        <dbReference type="ARBA" id="ARBA00022989"/>
    </source>
</evidence>
<keyword evidence="7 9" id="KW-0811">Translocation</keyword>
<keyword evidence="2 9" id="KW-0813">Transport</keyword>
<dbReference type="EMBL" id="MGAU01000048">
    <property type="protein sequence ID" value="OGK53759.1"/>
    <property type="molecule type" value="Genomic_DNA"/>
</dbReference>
<comment type="subunit">
    <text evidence="9">Component of the Sec protein translocase complex. Heterotrimer consisting of SecY, SecE and SecG subunits. The heterotrimers can form oligomers, although 1 heterotrimer is thought to be able to translocate proteins. Interacts with the ribosome. Interacts with SecDF, and other proteins may be involved. Interacts with SecA.</text>
</comment>
<dbReference type="Gene3D" id="1.20.5.1030">
    <property type="entry name" value="Preprotein translocase secy subunit"/>
    <property type="match status" value="1"/>
</dbReference>
<dbReference type="GO" id="GO:0043952">
    <property type="term" value="P:protein transport by the Sec complex"/>
    <property type="evidence" value="ECO:0007669"/>
    <property type="project" value="UniProtKB-UniRule"/>
</dbReference>
<evidence type="ECO:0000256" key="8">
    <source>
        <dbReference type="ARBA" id="ARBA00023136"/>
    </source>
</evidence>
<dbReference type="InterPro" id="IPR038379">
    <property type="entry name" value="SecE_sf"/>
</dbReference>
<organism evidence="10 11">
    <name type="scientific">Candidatus Roizmanbacteria bacterium RIFCSPLOWO2_01_FULL_45_11</name>
    <dbReference type="NCBI Taxonomy" id="1802070"/>
    <lineage>
        <taxon>Bacteria</taxon>
        <taxon>Candidatus Roizmaniibacteriota</taxon>
    </lineage>
</organism>
<gene>
    <name evidence="9" type="primary">secE</name>
    <name evidence="10" type="ORF">A3B56_02610</name>
</gene>
<dbReference type="Pfam" id="PF00584">
    <property type="entry name" value="SecE"/>
    <property type="match status" value="1"/>
</dbReference>
<comment type="function">
    <text evidence="9">Essential subunit of the Sec protein translocation channel SecYEG. Clamps together the 2 halves of SecY. May contact the channel plug during translocation.</text>
</comment>
<protein>
    <recommendedName>
        <fullName evidence="9">Protein translocase subunit SecE</fullName>
    </recommendedName>
</protein>
<dbReference type="GO" id="GO:0009306">
    <property type="term" value="P:protein secretion"/>
    <property type="evidence" value="ECO:0007669"/>
    <property type="project" value="UniProtKB-UniRule"/>
</dbReference>
<evidence type="ECO:0000256" key="4">
    <source>
        <dbReference type="ARBA" id="ARBA00022692"/>
    </source>
</evidence>
<keyword evidence="5 9" id="KW-0653">Protein transport</keyword>
<keyword evidence="8 9" id="KW-0472">Membrane</keyword>
<comment type="caution">
    <text evidence="10">The sequence shown here is derived from an EMBL/GenBank/DDBJ whole genome shotgun (WGS) entry which is preliminary data.</text>
</comment>
<evidence type="ECO:0000256" key="5">
    <source>
        <dbReference type="ARBA" id="ARBA00022927"/>
    </source>
</evidence>
<dbReference type="InterPro" id="IPR001901">
    <property type="entry name" value="Translocase_SecE/Sec61-g"/>
</dbReference>
<evidence type="ECO:0000256" key="2">
    <source>
        <dbReference type="ARBA" id="ARBA00022448"/>
    </source>
</evidence>
<dbReference type="PANTHER" id="PTHR33910:SF1">
    <property type="entry name" value="PROTEIN TRANSLOCASE SUBUNIT SECE"/>
    <property type="match status" value="1"/>
</dbReference>
<reference evidence="10 11" key="1">
    <citation type="journal article" date="2016" name="Nat. Commun.">
        <title>Thousands of microbial genomes shed light on interconnected biogeochemical processes in an aquifer system.</title>
        <authorList>
            <person name="Anantharaman K."/>
            <person name="Brown C.T."/>
            <person name="Hug L.A."/>
            <person name="Sharon I."/>
            <person name="Castelle C.J."/>
            <person name="Probst A.J."/>
            <person name="Thomas B.C."/>
            <person name="Singh A."/>
            <person name="Wilkins M.J."/>
            <person name="Karaoz U."/>
            <person name="Brodie E.L."/>
            <person name="Williams K.H."/>
            <person name="Hubbard S.S."/>
            <person name="Banfield J.F."/>
        </authorList>
    </citation>
    <scope>NUCLEOTIDE SEQUENCE [LARGE SCALE GENOMIC DNA]</scope>
</reference>
<comment type="subcellular location">
    <subcellularLocation>
        <location evidence="9">Cell membrane</location>
        <topology evidence="9">Single-pass membrane protein</topology>
    </subcellularLocation>
    <subcellularLocation>
        <location evidence="1">Membrane</location>
    </subcellularLocation>
</comment>
<evidence type="ECO:0000256" key="3">
    <source>
        <dbReference type="ARBA" id="ARBA00022475"/>
    </source>
</evidence>
<accession>A0A1F7JDR5</accession>
<dbReference type="GO" id="GO:0065002">
    <property type="term" value="P:intracellular protein transmembrane transport"/>
    <property type="evidence" value="ECO:0007669"/>
    <property type="project" value="UniProtKB-UniRule"/>
</dbReference>
<dbReference type="PANTHER" id="PTHR33910">
    <property type="entry name" value="PROTEIN TRANSLOCASE SUBUNIT SECE"/>
    <property type="match status" value="1"/>
</dbReference>
<dbReference type="GO" id="GO:0008320">
    <property type="term" value="F:protein transmembrane transporter activity"/>
    <property type="evidence" value="ECO:0007669"/>
    <property type="project" value="UniProtKB-UniRule"/>
</dbReference>
<evidence type="ECO:0000256" key="9">
    <source>
        <dbReference type="HAMAP-Rule" id="MF_00422"/>
    </source>
</evidence>
<keyword evidence="6 9" id="KW-1133">Transmembrane helix</keyword>
<dbReference type="PROSITE" id="PS01067">
    <property type="entry name" value="SECE_SEC61G"/>
    <property type="match status" value="1"/>
</dbReference>
<name>A0A1F7JDR5_9BACT</name>
<comment type="similarity">
    <text evidence="9">Belongs to the SecE/SEC61-gamma family.</text>
</comment>
<feature type="transmembrane region" description="Helical" evidence="9">
    <location>
        <begin position="25"/>
        <end position="50"/>
    </location>
</feature>
<proteinExistence type="inferred from homology"/>
<evidence type="ECO:0000313" key="11">
    <source>
        <dbReference type="Proteomes" id="UP000178486"/>
    </source>
</evidence>
<dbReference type="NCBIfam" id="TIGR00964">
    <property type="entry name" value="secE_bact"/>
    <property type="match status" value="1"/>
</dbReference>
<evidence type="ECO:0000313" key="10">
    <source>
        <dbReference type="EMBL" id="OGK53759.1"/>
    </source>
</evidence>